<sequence length="186" mass="20493">MPELVGRRRQVGHDLLRLGGWPRSLRCAGRSLRSKVKQSSSERGSVAGHTACHLRSRAYFVLATGLTAMAPTCLQASAFGTMEAHSGLTEWSRQRNHRPRAARGAVRKPSVEVSTMIRLYLRRCSRAKGSPLFICTVGIREACRERVWTKDCSNPLATAAVPMIAHSVRTNPQDAAPRERGDMISS</sequence>
<dbReference type="Proteomes" id="UP000799436">
    <property type="component" value="Unassembled WGS sequence"/>
</dbReference>
<gene>
    <name evidence="1" type="ORF">EJ03DRAFT_197749</name>
</gene>
<evidence type="ECO:0000313" key="1">
    <source>
        <dbReference type="EMBL" id="KAF2765769.1"/>
    </source>
</evidence>
<protein>
    <submittedName>
        <fullName evidence="1">Uncharacterized protein</fullName>
    </submittedName>
</protein>
<proteinExistence type="predicted"/>
<reference evidence="1" key="1">
    <citation type="journal article" date="2020" name="Stud. Mycol.">
        <title>101 Dothideomycetes genomes: a test case for predicting lifestyles and emergence of pathogens.</title>
        <authorList>
            <person name="Haridas S."/>
            <person name="Albert R."/>
            <person name="Binder M."/>
            <person name="Bloem J."/>
            <person name="Labutti K."/>
            <person name="Salamov A."/>
            <person name="Andreopoulos B."/>
            <person name="Baker S."/>
            <person name="Barry K."/>
            <person name="Bills G."/>
            <person name="Bluhm B."/>
            <person name="Cannon C."/>
            <person name="Castanera R."/>
            <person name="Culley D."/>
            <person name="Daum C."/>
            <person name="Ezra D."/>
            <person name="Gonzalez J."/>
            <person name="Henrissat B."/>
            <person name="Kuo A."/>
            <person name="Liang C."/>
            <person name="Lipzen A."/>
            <person name="Lutzoni F."/>
            <person name="Magnuson J."/>
            <person name="Mondo S."/>
            <person name="Nolan M."/>
            <person name="Ohm R."/>
            <person name="Pangilinan J."/>
            <person name="Park H.-J."/>
            <person name="Ramirez L."/>
            <person name="Alfaro M."/>
            <person name="Sun H."/>
            <person name="Tritt A."/>
            <person name="Yoshinaga Y."/>
            <person name="Zwiers L.-H."/>
            <person name="Turgeon B."/>
            <person name="Goodwin S."/>
            <person name="Spatafora J."/>
            <person name="Crous P."/>
            <person name="Grigoriev I."/>
        </authorList>
    </citation>
    <scope>NUCLEOTIDE SEQUENCE</scope>
    <source>
        <strain evidence="1">CBS 116005</strain>
    </source>
</reference>
<name>A0A6G1KZQ6_9PEZI</name>
<organism evidence="1 2">
    <name type="scientific">Teratosphaeria nubilosa</name>
    <dbReference type="NCBI Taxonomy" id="161662"/>
    <lineage>
        <taxon>Eukaryota</taxon>
        <taxon>Fungi</taxon>
        <taxon>Dikarya</taxon>
        <taxon>Ascomycota</taxon>
        <taxon>Pezizomycotina</taxon>
        <taxon>Dothideomycetes</taxon>
        <taxon>Dothideomycetidae</taxon>
        <taxon>Mycosphaerellales</taxon>
        <taxon>Teratosphaeriaceae</taxon>
        <taxon>Teratosphaeria</taxon>
    </lineage>
</organism>
<keyword evidence="2" id="KW-1185">Reference proteome</keyword>
<dbReference type="EMBL" id="ML995884">
    <property type="protein sequence ID" value="KAF2765769.1"/>
    <property type="molecule type" value="Genomic_DNA"/>
</dbReference>
<accession>A0A6G1KZQ6</accession>
<evidence type="ECO:0000313" key="2">
    <source>
        <dbReference type="Proteomes" id="UP000799436"/>
    </source>
</evidence>
<dbReference type="AlphaFoldDB" id="A0A6G1KZQ6"/>